<dbReference type="Proteomes" id="UP000199501">
    <property type="component" value="Unassembled WGS sequence"/>
</dbReference>
<gene>
    <name evidence="1" type="ORF">SAMN05216174_11776</name>
</gene>
<dbReference type="AlphaFoldDB" id="A0A1G6XHK8"/>
<accession>A0A1G6XHK8</accession>
<proteinExistence type="predicted"/>
<dbReference type="RefSeq" id="WP_228771955.1">
    <property type="nucleotide sequence ID" value="NZ_FMZZ01000017.1"/>
</dbReference>
<evidence type="ECO:0000313" key="2">
    <source>
        <dbReference type="Proteomes" id="UP000199501"/>
    </source>
</evidence>
<name>A0A1G6XHK8_9PSEU</name>
<dbReference type="STRING" id="1271860.SAMN05216174_11776"/>
<dbReference type="EMBL" id="FMZZ01000017">
    <property type="protein sequence ID" value="SDD76797.1"/>
    <property type="molecule type" value="Genomic_DNA"/>
</dbReference>
<protein>
    <submittedName>
        <fullName evidence="1">Uncharacterized protein</fullName>
    </submittedName>
</protein>
<organism evidence="1 2">
    <name type="scientific">Actinokineospora iranica</name>
    <dbReference type="NCBI Taxonomy" id="1271860"/>
    <lineage>
        <taxon>Bacteria</taxon>
        <taxon>Bacillati</taxon>
        <taxon>Actinomycetota</taxon>
        <taxon>Actinomycetes</taxon>
        <taxon>Pseudonocardiales</taxon>
        <taxon>Pseudonocardiaceae</taxon>
        <taxon>Actinokineospora</taxon>
    </lineage>
</organism>
<keyword evidence="2" id="KW-1185">Reference proteome</keyword>
<reference evidence="2" key="1">
    <citation type="submission" date="2016-10" db="EMBL/GenBank/DDBJ databases">
        <authorList>
            <person name="Varghese N."/>
            <person name="Submissions S."/>
        </authorList>
    </citation>
    <scope>NUCLEOTIDE SEQUENCE [LARGE SCALE GENOMIC DNA]</scope>
    <source>
        <strain evidence="2">IBRC-M 10403</strain>
    </source>
</reference>
<sequence length="128" mass="12565">MSLALSPNLALNWASSPFSMAVTVIATVPDFLPDLCATTARSPTLSFVPGGVVWALAAGASLAGASSPAVVLAAVVVSAVLVAAAPVEVGGCAVSPSPQAETASVAAPRTARSAIRVRLIVFCLSCGC</sequence>
<evidence type="ECO:0000313" key="1">
    <source>
        <dbReference type="EMBL" id="SDD76797.1"/>
    </source>
</evidence>